<evidence type="ECO:0000313" key="1">
    <source>
        <dbReference type="EMBL" id="CAH3013783.1"/>
    </source>
</evidence>
<keyword evidence="2" id="KW-1185">Reference proteome</keyword>
<protein>
    <submittedName>
        <fullName evidence="1">Uncharacterized protein</fullName>
    </submittedName>
</protein>
<dbReference type="EMBL" id="CALNXI010000003">
    <property type="protein sequence ID" value="CAH3013783.1"/>
    <property type="molecule type" value="Genomic_DNA"/>
</dbReference>
<sequence length="137" mass="15114">QFAKPPPVFDPYRALTGLESLVDLARDNADQAKARFSPRQIAYLMSIDFREGFLFRATDPKDCVSPKPFVDATVAYRLRLHPKTLNIDGGETMHSFRGGCSMNLSLLGASDDQVAGEVCWKSYGYGASSFSPCPRLC</sequence>
<evidence type="ECO:0000313" key="2">
    <source>
        <dbReference type="Proteomes" id="UP001159427"/>
    </source>
</evidence>
<gene>
    <name evidence="1" type="ORF">PEVE_00022499</name>
</gene>
<dbReference type="Proteomes" id="UP001159427">
    <property type="component" value="Unassembled WGS sequence"/>
</dbReference>
<organism evidence="1 2">
    <name type="scientific">Porites evermanni</name>
    <dbReference type="NCBI Taxonomy" id="104178"/>
    <lineage>
        <taxon>Eukaryota</taxon>
        <taxon>Metazoa</taxon>
        <taxon>Cnidaria</taxon>
        <taxon>Anthozoa</taxon>
        <taxon>Hexacorallia</taxon>
        <taxon>Scleractinia</taxon>
        <taxon>Fungiina</taxon>
        <taxon>Poritidae</taxon>
        <taxon>Porites</taxon>
    </lineage>
</organism>
<comment type="caution">
    <text evidence="1">The sequence shown here is derived from an EMBL/GenBank/DDBJ whole genome shotgun (WGS) entry which is preliminary data.</text>
</comment>
<feature type="non-terminal residue" evidence="1">
    <location>
        <position position="1"/>
    </location>
</feature>
<reference evidence="1 2" key="1">
    <citation type="submission" date="2022-05" db="EMBL/GenBank/DDBJ databases">
        <authorList>
            <consortium name="Genoscope - CEA"/>
            <person name="William W."/>
        </authorList>
    </citation>
    <scope>NUCLEOTIDE SEQUENCE [LARGE SCALE GENOMIC DNA]</scope>
</reference>
<name>A0ABN8LIP7_9CNID</name>
<proteinExistence type="predicted"/>
<accession>A0ABN8LIP7</accession>